<comment type="caution">
    <text evidence="1">The sequence shown here is derived from an EMBL/GenBank/DDBJ whole genome shotgun (WGS) entry which is preliminary data.</text>
</comment>
<proteinExistence type="predicted"/>
<gene>
    <name evidence="1" type="ORF">GAY98_12360</name>
</gene>
<dbReference type="Proteomes" id="UP000469427">
    <property type="component" value="Unassembled WGS sequence"/>
</dbReference>
<evidence type="ECO:0000313" key="1">
    <source>
        <dbReference type="EMBL" id="KAB6525787.1"/>
    </source>
</evidence>
<dbReference type="AlphaFoldDB" id="A0A397WER6"/>
<dbReference type="RefSeq" id="WP_119064463.1">
    <property type="nucleotide sequence ID" value="NZ_CP072234.1"/>
</dbReference>
<dbReference type="EMBL" id="WDBI01000019">
    <property type="protein sequence ID" value="KAB6525787.1"/>
    <property type="molecule type" value="Genomic_DNA"/>
</dbReference>
<protein>
    <submittedName>
        <fullName evidence="1">Uncharacterized protein</fullName>
    </submittedName>
</protein>
<organism evidence="1 2">
    <name type="scientific">Phocaeicola vulgatus</name>
    <name type="common">Bacteroides vulgatus</name>
    <dbReference type="NCBI Taxonomy" id="821"/>
    <lineage>
        <taxon>Bacteria</taxon>
        <taxon>Pseudomonadati</taxon>
        <taxon>Bacteroidota</taxon>
        <taxon>Bacteroidia</taxon>
        <taxon>Bacteroidales</taxon>
        <taxon>Bacteroidaceae</taxon>
        <taxon>Phocaeicola</taxon>
    </lineage>
</organism>
<name>A0A397WER6_PHOVU</name>
<evidence type="ECO:0000313" key="2">
    <source>
        <dbReference type="Proteomes" id="UP000469427"/>
    </source>
</evidence>
<accession>A0A397WER6</accession>
<sequence length="69" mass="7768">MNTLKGLGSDIKLRSIKQMSASLLADDDVPDTLLDWTSEFAGQWEDDRTADEVIEDIRGARTSNREIQQ</sequence>
<reference evidence="1 2" key="1">
    <citation type="journal article" date="2019" name="Nat. Med.">
        <title>A library of human gut bacterial isolates paired with longitudinal multiomics data enables mechanistic microbiome research.</title>
        <authorList>
            <person name="Poyet M."/>
            <person name="Groussin M."/>
            <person name="Gibbons S.M."/>
            <person name="Avila-Pacheco J."/>
            <person name="Jiang X."/>
            <person name="Kearney S.M."/>
            <person name="Perrotta A.R."/>
            <person name="Berdy B."/>
            <person name="Zhao S."/>
            <person name="Lieberman T.D."/>
            <person name="Swanson P.K."/>
            <person name="Smith M."/>
            <person name="Roesemann S."/>
            <person name="Alexander J.E."/>
            <person name="Rich S.A."/>
            <person name="Livny J."/>
            <person name="Vlamakis H."/>
            <person name="Clish C."/>
            <person name="Bullock K."/>
            <person name="Deik A."/>
            <person name="Scott J."/>
            <person name="Pierce K.A."/>
            <person name="Xavier R.J."/>
            <person name="Alm E.J."/>
        </authorList>
    </citation>
    <scope>NUCLEOTIDE SEQUENCE [LARGE SCALE GENOMIC DNA]</scope>
    <source>
        <strain evidence="1 2">BIOML-A122</strain>
    </source>
</reference>